<dbReference type="GO" id="GO:0061630">
    <property type="term" value="F:ubiquitin protein ligase activity"/>
    <property type="evidence" value="ECO:0007669"/>
    <property type="project" value="InterPro"/>
</dbReference>
<dbReference type="SUPFAM" id="SSF57850">
    <property type="entry name" value="RING/U-box"/>
    <property type="match status" value="1"/>
</dbReference>
<organism evidence="7 8">
    <name type="scientific">Naganishia liquefaciens</name>
    <dbReference type="NCBI Taxonomy" id="104408"/>
    <lineage>
        <taxon>Eukaryota</taxon>
        <taxon>Fungi</taxon>
        <taxon>Dikarya</taxon>
        <taxon>Basidiomycota</taxon>
        <taxon>Agaricomycotina</taxon>
        <taxon>Tremellomycetes</taxon>
        <taxon>Filobasidiales</taxon>
        <taxon>Filobasidiaceae</taxon>
        <taxon>Naganishia</taxon>
    </lineage>
</organism>
<dbReference type="EMBL" id="BLZA01000032">
    <property type="protein sequence ID" value="GHJ88836.1"/>
    <property type="molecule type" value="Genomic_DNA"/>
</dbReference>
<evidence type="ECO:0000256" key="5">
    <source>
        <dbReference type="SAM" id="MobiDB-lite"/>
    </source>
</evidence>
<dbReference type="GO" id="GO:0006511">
    <property type="term" value="P:ubiquitin-dependent protein catabolic process"/>
    <property type="evidence" value="ECO:0007669"/>
    <property type="project" value="TreeGrafter"/>
</dbReference>
<protein>
    <recommendedName>
        <fullName evidence="6">RING-type domain-containing protein</fullName>
    </recommendedName>
</protein>
<dbReference type="Gene3D" id="3.30.40.10">
    <property type="entry name" value="Zinc/RING finger domain, C3HC4 (zinc finger)"/>
    <property type="match status" value="1"/>
</dbReference>
<evidence type="ECO:0000259" key="6">
    <source>
        <dbReference type="PROSITE" id="PS50089"/>
    </source>
</evidence>
<dbReference type="Proteomes" id="UP000620104">
    <property type="component" value="Unassembled WGS sequence"/>
</dbReference>
<evidence type="ECO:0000256" key="2">
    <source>
        <dbReference type="ARBA" id="ARBA00022771"/>
    </source>
</evidence>
<evidence type="ECO:0000313" key="7">
    <source>
        <dbReference type="EMBL" id="GHJ88836.1"/>
    </source>
</evidence>
<comment type="caution">
    <text evidence="7">The sequence shown here is derived from an EMBL/GenBank/DDBJ whole genome shotgun (WGS) entry which is preliminary data.</text>
</comment>
<feature type="compositionally biased region" description="Low complexity" evidence="5">
    <location>
        <begin position="88"/>
        <end position="100"/>
    </location>
</feature>
<dbReference type="InterPro" id="IPR013083">
    <property type="entry name" value="Znf_RING/FYVE/PHD"/>
</dbReference>
<feature type="compositionally biased region" description="Basic and acidic residues" evidence="5">
    <location>
        <begin position="74"/>
        <end position="83"/>
    </location>
</feature>
<evidence type="ECO:0000256" key="1">
    <source>
        <dbReference type="ARBA" id="ARBA00022723"/>
    </source>
</evidence>
<dbReference type="GO" id="GO:0140082">
    <property type="term" value="F:SUMO-ubiquitin ligase activity"/>
    <property type="evidence" value="ECO:0007669"/>
    <property type="project" value="TreeGrafter"/>
</dbReference>
<feature type="region of interest" description="Disordered" evidence="5">
    <location>
        <begin position="1"/>
        <end position="168"/>
    </location>
</feature>
<dbReference type="InterPro" id="IPR018957">
    <property type="entry name" value="Znf_C3HC4_RING-type"/>
</dbReference>
<feature type="compositionally biased region" description="Polar residues" evidence="5">
    <location>
        <begin position="133"/>
        <end position="156"/>
    </location>
</feature>
<keyword evidence="1" id="KW-0479">Metal-binding</keyword>
<dbReference type="PANTHER" id="PTHR47094:SF1">
    <property type="entry name" value="RING-TYPE E3 UBIQUITIN TRANSFERASE"/>
    <property type="match status" value="1"/>
</dbReference>
<reference evidence="7" key="1">
    <citation type="submission" date="2020-07" db="EMBL/GenBank/DDBJ databases">
        <title>Draft Genome Sequence of a Deep-Sea Yeast, Naganishia (Cryptococcus) liquefaciens strain N6.</title>
        <authorList>
            <person name="Han Y.W."/>
            <person name="Kajitani R."/>
            <person name="Morimoto H."/>
            <person name="Parhat M."/>
            <person name="Tsubouchi H."/>
            <person name="Bakenova O."/>
            <person name="Ogata M."/>
            <person name="Argunhan B."/>
            <person name="Aoki R."/>
            <person name="Kajiwara S."/>
            <person name="Itoh T."/>
            <person name="Iwasaki H."/>
        </authorList>
    </citation>
    <scope>NUCLEOTIDE SEQUENCE</scope>
    <source>
        <strain evidence="7">N6</strain>
    </source>
</reference>
<dbReference type="PROSITE" id="PS00518">
    <property type="entry name" value="ZF_RING_1"/>
    <property type="match status" value="1"/>
</dbReference>
<dbReference type="PROSITE" id="PS50089">
    <property type="entry name" value="ZF_RING_2"/>
    <property type="match status" value="1"/>
</dbReference>
<dbReference type="Pfam" id="PF00097">
    <property type="entry name" value="zf-C3HC4"/>
    <property type="match status" value="1"/>
</dbReference>
<sequence length="427" mass="45991">METRQGRRSVIDLTAPSESPPEVPRPLIATAAIVPRRRLRDGSHSSRSSTATLSDVSGSSGAMIASGSRTRSISIDRRSELREHRRNGSLSSASESGSGAHRPAGSSSEGPRAKRARLGLDQDRKETARRSAGSGTASRTSQPSELPTRASATRAAQGSVEDFDVDSSDDALVTITGQTSAGGVVPDSDEEEEDKTDAMTVNTDLLDDFGNEIDHYQVVDDSSPESPIVPLRTALRPPEVEQITNGVNESGSANIQADEDEIEVVSHIKRSTDSNEAQEPKHGYREERVGVRRGKGKAPAIAHPDEPPENLLASFECPICFMPPVQAVLTPCGHIMCGRCLFDTLKSQAIREGKRPTEVGQYPPIRRPPGKRRTKKEIEWESSRPPLKGRILSGSCPVCRMELTGGFGTVPGEGGVKYLEIRTVTEL</sequence>
<dbReference type="GO" id="GO:0032183">
    <property type="term" value="F:SUMO binding"/>
    <property type="evidence" value="ECO:0007669"/>
    <property type="project" value="TreeGrafter"/>
</dbReference>
<dbReference type="InterPro" id="IPR049627">
    <property type="entry name" value="SLX8"/>
</dbReference>
<evidence type="ECO:0000256" key="4">
    <source>
        <dbReference type="PROSITE-ProRule" id="PRU00175"/>
    </source>
</evidence>
<evidence type="ECO:0000256" key="3">
    <source>
        <dbReference type="ARBA" id="ARBA00022833"/>
    </source>
</evidence>
<feature type="compositionally biased region" description="Low complexity" evidence="5">
    <location>
        <begin position="57"/>
        <end position="73"/>
    </location>
</feature>
<dbReference type="OrthoDB" id="2576135at2759"/>
<feature type="region of interest" description="Disordered" evidence="5">
    <location>
        <begin position="353"/>
        <end position="384"/>
    </location>
</feature>
<feature type="domain" description="RING-type" evidence="6">
    <location>
        <begin position="317"/>
        <end position="400"/>
    </location>
</feature>
<name>A0A8H3TXQ4_9TREE</name>
<dbReference type="InterPro" id="IPR017907">
    <property type="entry name" value="Znf_RING_CS"/>
</dbReference>
<keyword evidence="2 4" id="KW-0863">Zinc-finger</keyword>
<evidence type="ECO:0000313" key="8">
    <source>
        <dbReference type="Proteomes" id="UP000620104"/>
    </source>
</evidence>
<feature type="compositionally biased region" description="Basic and acidic residues" evidence="5">
    <location>
        <begin position="118"/>
        <end position="129"/>
    </location>
</feature>
<dbReference type="SMART" id="SM00184">
    <property type="entry name" value="RING"/>
    <property type="match status" value="1"/>
</dbReference>
<dbReference type="InterPro" id="IPR001841">
    <property type="entry name" value="Znf_RING"/>
</dbReference>
<proteinExistence type="predicted"/>
<dbReference type="CDD" id="cd16449">
    <property type="entry name" value="RING-HC"/>
    <property type="match status" value="1"/>
</dbReference>
<accession>A0A8H3TXQ4</accession>
<dbReference type="PANTHER" id="PTHR47094">
    <property type="entry name" value="ELFLESS, ISOFORM B"/>
    <property type="match status" value="1"/>
</dbReference>
<gene>
    <name evidence="7" type="ORF">NliqN6_5238</name>
</gene>
<dbReference type="GO" id="GO:0033768">
    <property type="term" value="C:SUMO-targeted ubiquitin ligase complex"/>
    <property type="evidence" value="ECO:0007669"/>
    <property type="project" value="TreeGrafter"/>
</dbReference>
<dbReference type="AlphaFoldDB" id="A0A8H3TXQ4"/>
<dbReference type="GO" id="GO:0008270">
    <property type="term" value="F:zinc ion binding"/>
    <property type="evidence" value="ECO:0007669"/>
    <property type="project" value="UniProtKB-KW"/>
</dbReference>
<keyword evidence="3" id="KW-0862">Zinc</keyword>
<keyword evidence="8" id="KW-1185">Reference proteome</keyword>